<protein>
    <recommendedName>
        <fullName evidence="4">Carnitine dehydratase</fullName>
    </recommendedName>
</protein>
<dbReference type="PANTHER" id="PTHR48207">
    <property type="entry name" value="SUCCINATE--HYDROXYMETHYLGLUTARATE COA-TRANSFERASE"/>
    <property type="match status" value="1"/>
</dbReference>
<dbReference type="AlphaFoldDB" id="A0A0R2SAR6"/>
<dbReference type="GO" id="GO:0008410">
    <property type="term" value="F:CoA-transferase activity"/>
    <property type="evidence" value="ECO:0007669"/>
    <property type="project" value="TreeGrafter"/>
</dbReference>
<dbReference type="InterPro" id="IPR050483">
    <property type="entry name" value="CoA-transferase_III_domain"/>
</dbReference>
<dbReference type="SUPFAM" id="SSF89796">
    <property type="entry name" value="CoA-transferase family III (CaiB/BaiF)"/>
    <property type="match status" value="1"/>
</dbReference>
<sequence>MLNSDSEGSLKGKVVIDLTRVLGGPYCTQILGDHGAEVIKIEPPRGDETRDWGPPFHDEDAPYYLAVNRNKRAMALDLSCSEGQAVLLRLLESADILVENYKPGTMEGWGLGFEEVLRARFPKLIHCRVSGFGADGPWGGFPGYDAIVQAMAGWFSVNGERESAPVRLGLAMVDMGTGLYCAVAILLALAEREKSGLGQYLDMTLYDCAVSFMHPHIPNYLYSGEIPGPTGNAHPNISPYDTFRTKTVDIFIGAGNNRAFAKLCAEVARQDLLADPRFANNSDRVKNRDVLKVELETALMRIDGAELADTLARAGLASGPIHNTAQVVAHPHTQHRQMIVEKEWYKALGSPIKLSRTPASLRSLPPKFGEHSREVLTEFGFEDREVDALLASGVVPTVRHT</sequence>
<accession>A0A0R2SAR6</accession>
<dbReference type="InterPro" id="IPR003673">
    <property type="entry name" value="CoA-Trfase_fam_III"/>
</dbReference>
<proteinExistence type="predicted"/>
<comment type="caution">
    <text evidence="2">The sequence shown here is derived from an EMBL/GenBank/DDBJ whole genome shotgun (WGS) entry which is preliminary data.</text>
</comment>
<name>A0A0R2SAR6_9GAMM</name>
<dbReference type="Proteomes" id="UP000051934">
    <property type="component" value="Unassembled WGS sequence"/>
</dbReference>
<dbReference type="InterPro" id="IPR023606">
    <property type="entry name" value="CoA-Trfase_III_dom_1_sf"/>
</dbReference>
<organism evidence="2 3">
    <name type="scientific">OM182 bacterium BACL3 MAG-120507-bin80</name>
    <dbReference type="NCBI Taxonomy" id="1655577"/>
    <lineage>
        <taxon>Bacteria</taxon>
        <taxon>Pseudomonadati</taxon>
        <taxon>Pseudomonadota</taxon>
        <taxon>Gammaproteobacteria</taxon>
        <taxon>OMG group</taxon>
        <taxon>OM182 clade</taxon>
    </lineage>
</organism>
<dbReference type="EMBL" id="LIBB01000116">
    <property type="protein sequence ID" value="KRO71940.1"/>
    <property type="molecule type" value="Genomic_DNA"/>
</dbReference>
<dbReference type="Gene3D" id="3.40.50.10540">
    <property type="entry name" value="Crotonobetainyl-coa:carnitine coa-transferase, domain 1"/>
    <property type="match status" value="1"/>
</dbReference>
<dbReference type="PANTHER" id="PTHR48207:SF3">
    <property type="entry name" value="SUCCINATE--HYDROXYMETHYLGLUTARATE COA-TRANSFERASE"/>
    <property type="match status" value="1"/>
</dbReference>
<evidence type="ECO:0008006" key="4">
    <source>
        <dbReference type="Google" id="ProtNLM"/>
    </source>
</evidence>
<gene>
    <name evidence="2" type="ORF">ABR69_11325</name>
</gene>
<dbReference type="Gene3D" id="3.30.1540.10">
    <property type="entry name" value="formyl-coa transferase, domain 3"/>
    <property type="match status" value="1"/>
</dbReference>
<evidence type="ECO:0000313" key="2">
    <source>
        <dbReference type="EMBL" id="KRO71940.1"/>
    </source>
</evidence>
<dbReference type="Pfam" id="PF02515">
    <property type="entry name" value="CoA_transf_3"/>
    <property type="match status" value="1"/>
</dbReference>
<keyword evidence="1" id="KW-0808">Transferase</keyword>
<dbReference type="InterPro" id="IPR044855">
    <property type="entry name" value="CoA-Trfase_III_dom3_sf"/>
</dbReference>
<evidence type="ECO:0000256" key="1">
    <source>
        <dbReference type="ARBA" id="ARBA00022679"/>
    </source>
</evidence>
<reference evidence="2 3" key="1">
    <citation type="submission" date="2015-10" db="EMBL/GenBank/DDBJ databases">
        <title>Metagenome-Assembled Genomes uncover a global brackish microbiome.</title>
        <authorList>
            <person name="Hugerth L.W."/>
            <person name="Larsson J."/>
            <person name="Alneberg J."/>
            <person name="Lindh M.V."/>
            <person name="Legrand C."/>
            <person name="Pinhassi J."/>
            <person name="Andersson A.F."/>
        </authorList>
    </citation>
    <scope>NUCLEOTIDE SEQUENCE [LARGE SCALE GENOMIC DNA]</scope>
    <source>
        <strain evidence="2">BACL4 MAG-120507-bin80</strain>
    </source>
</reference>
<evidence type="ECO:0000313" key="3">
    <source>
        <dbReference type="Proteomes" id="UP000051934"/>
    </source>
</evidence>